<dbReference type="InterPro" id="IPR013783">
    <property type="entry name" value="Ig-like_fold"/>
</dbReference>
<dbReference type="GeneID" id="105012332"/>
<proteinExistence type="predicted"/>
<dbReference type="RefSeq" id="XP_010871396.2">
    <property type="nucleotide sequence ID" value="XM_010873094.4"/>
</dbReference>
<evidence type="ECO:0000313" key="6">
    <source>
        <dbReference type="Proteomes" id="UP000265140"/>
    </source>
</evidence>
<keyword evidence="2" id="KW-0472">Membrane</keyword>
<accession>A0A3P9A1K7</accession>
<feature type="transmembrane region" description="Helical" evidence="2">
    <location>
        <begin position="226"/>
        <end position="255"/>
    </location>
</feature>
<dbReference type="InParanoid" id="A0A3P9A1K7"/>
<feature type="chain" id="PRO_5044332964" description="Fibronectin type-III domain-containing protein" evidence="3">
    <location>
        <begin position="22"/>
        <end position="568"/>
    </location>
</feature>
<dbReference type="PANTHER" id="PTHR20859">
    <property type="entry name" value="INTERFERON/INTERLEUKIN RECEPTOR"/>
    <property type="match status" value="1"/>
</dbReference>
<dbReference type="Proteomes" id="UP000265140">
    <property type="component" value="Chromosome 1"/>
</dbReference>
<dbReference type="GO" id="GO:0004896">
    <property type="term" value="F:cytokine receptor activity"/>
    <property type="evidence" value="ECO:0007669"/>
    <property type="project" value="TreeGrafter"/>
</dbReference>
<dbReference type="OMA" id="IWEGNVT"/>
<dbReference type="CDD" id="cd00063">
    <property type="entry name" value="FN3"/>
    <property type="match status" value="1"/>
</dbReference>
<dbReference type="InterPro" id="IPR050650">
    <property type="entry name" value="Type-II_Cytokine-TF_Rcpt"/>
</dbReference>
<feature type="region of interest" description="Disordered" evidence="1">
    <location>
        <begin position="312"/>
        <end position="389"/>
    </location>
</feature>
<feature type="domain" description="Fibronectin type-III" evidence="4">
    <location>
        <begin position="23"/>
        <end position="120"/>
    </location>
</feature>
<name>A0A3P9A1K7_ESOLU</name>
<gene>
    <name evidence="5" type="primary">IL10RA</name>
</gene>
<reference evidence="6" key="1">
    <citation type="journal article" date="2014" name="PLoS ONE">
        <title>The genome and linkage map of the northern pike (Esox lucius): conserved synteny revealed between the salmonid sister group and the Neoteleostei.</title>
        <authorList>
            <person name="Rondeau E.B."/>
            <person name="Minkley D.R."/>
            <person name="Leong J.S."/>
            <person name="Messmer A.M."/>
            <person name="Jantzen J.R."/>
            <person name="von Schalburg K.R."/>
            <person name="Lemon C."/>
            <person name="Bird N.H."/>
            <person name="Koop B.F."/>
        </authorList>
    </citation>
    <scope>NUCLEOTIDE SEQUENCE</scope>
</reference>
<keyword evidence="3" id="KW-0732">Signal</keyword>
<dbReference type="SUPFAM" id="SSF49265">
    <property type="entry name" value="Fibronectin type III"/>
    <property type="match status" value="2"/>
</dbReference>
<reference evidence="5" key="3">
    <citation type="submission" date="2025-08" db="UniProtKB">
        <authorList>
            <consortium name="Ensembl"/>
        </authorList>
    </citation>
    <scope>IDENTIFICATION</scope>
</reference>
<dbReference type="STRING" id="8010.ENSELUP00000034666"/>
<keyword evidence="2" id="KW-1133">Transmembrane helix</keyword>
<dbReference type="Gene3D" id="2.60.40.10">
    <property type="entry name" value="Immunoglobulins"/>
    <property type="match status" value="1"/>
</dbReference>
<evidence type="ECO:0000256" key="3">
    <source>
        <dbReference type="SAM" id="SignalP"/>
    </source>
</evidence>
<evidence type="ECO:0000256" key="1">
    <source>
        <dbReference type="SAM" id="MobiDB-lite"/>
    </source>
</evidence>
<dbReference type="AlphaFoldDB" id="A0A3P9A1K7"/>
<dbReference type="InterPro" id="IPR003961">
    <property type="entry name" value="FN3_dom"/>
</dbReference>
<feature type="compositionally biased region" description="Low complexity" evidence="1">
    <location>
        <begin position="358"/>
        <end position="369"/>
    </location>
</feature>
<feature type="signal peptide" evidence="3">
    <location>
        <begin position="1"/>
        <end position="21"/>
    </location>
</feature>
<evidence type="ECO:0000313" key="5">
    <source>
        <dbReference type="Ensembl" id="ENSELUP00000034666.2"/>
    </source>
</evidence>
<organism evidence="5 6">
    <name type="scientific">Esox lucius</name>
    <name type="common">Northern pike</name>
    <dbReference type="NCBI Taxonomy" id="8010"/>
    <lineage>
        <taxon>Eukaryota</taxon>
        <taxon>Metazoa</taxon>
        <taxon>Chordata</taxon>
        <taxon>Craniata</taxon>
        <taxon>Vertebrata</taxon>
        <taxon>Euteleostomi</taxon>
        <taxon>Actinopterygii</taxon>
        <taxon>Neopterygii</taxon>
        <taxon>Teleostei</taxon>
        <taxon>Protacanthopterygii</taxon>
        <taxon>Esociformes</taxon>
        <taxon>Esocidae</taxon>
        <taxon>Esox</taxon>
    </lineage>
</organism>
<dbReference type="PROSITE" id="PS50853">
    <property type="entry name" value="FN3"/>
    <property type="match status" value="1"/>
</dbReference>
<dbReference type="GeneTree" id="ENSGT00510000054245"/>
<reference evidence="5" key="2">
    <citation type="submission" date="2020-02" db="EMBL/GenBank/DDBJ databases">
        <title>Esox lucius (northern pike) genome, fEsoLuc1, primary haplotype.</title>
        <authorList>
            <person name="Myers G."/>
            <person name="Karagic N."/>
            <person name="Meyer A."/>
            <person name="Pippel M."/>
            <person name="Reichard M."/>
            <person name="Winkler S."/>
            <person name="Tracey A."/>
            <person name="Sims Y."/>
            <person name="Howe K."/>
            <person name="Rhie A."/>
            <person name="Formenti G."/>
            <person name="Durbin R."/>
            <person name="Fedrigo O."/>
            <person name="Jarvis E.D."/>
        </authorList>
    </citation>
    <scope>NUCLEOTIDE SEQUENCE [LARGE SCALE GENOMIC DNA]</scope>
</reference>
<dbReference type="PANTHER" id="PTHR20859:SF94">
    <property type="entry name" value="CYTOKINE RECEPTOR FAMILY MEMBER B7"/>
    <property type="match status" value="1"/>
</dbReference>
<keyword evidence="2" id="KW-0812">Transmembrane</keyword>
<evidence type="ECO:0000259" key="4">
    <source>
        <dbReference type="PROSITE" id="PS50853"/>
    </source>
</evidence>
<dbReference type="Bgee" id="ENSELUG00000013324">
    <property type="expression patterns" value="Expressed in spleen and 14 other cell types or tissues"/>
</dbReference>
<dbReference type="GO" id="GO:0005886">
    <property type="term" value="C:plasma membrane"/>
    <property type="evidence" value="ECO:0007669"/>
    <property type="project" value="TreeGrafter"/>
</dbReference>
<sequence length="568" mass="62944">MDWTFWISVLAHLIISDYASGLKQQNLFNLTVEVWDGEVMLLWQPPKEAPSPAQYRVQMERYGATNWKNVTSCGNTQETHCDLTRYIEDPKQLYKVRVGLITENGNLTWSTPKRFNPKDTQLLIPSSTVLLTSTSVIVRVYRKPLLKRIYPFGLLYTVHLQERGLQNKTTVWTFTMDGDEDEAEVLFRSLHWGEEYCVSLRVEGSGGRSSSKFSPAECFFLPEQEWFIMAIVSFSILSVTVVLLVLALGTFFFLWRPRKMPASLKSLNSGWHPLSVGEVPVEIVTDKGWFISKTTTDAMDWVANDMTMPAVTEDQKEEMDRKMSLDSGVSTKSHISIRNKGSSARQEDSGCGSLGAPESVVSSSSGTEESTLRDGRTNGDMGLTEDSGMGMGCRSGSAVSLHGEDCGHLAERLLMTGDCYRSQSPSSVDAHVTENETVTCDSAPGYRSGHLACICLGAGQCLWCQAVRHYKSRVDGQSVACSNFPEEQLIGGNLTGDTCEMESTFFCYKKNRLDIETLGHLEGPLLTCTDESFPLLTALSKCPLGEEGLDWGVKTISLSLGDLKVTFD</sequence>
<protein>
    <recommendedName>
        <fullName evidence="4">Fibronectin type-III domain-containing protein</fullName>
    </recommendedName>
</protein>
<dbReference type="Pfam" id="PF01108">
    <property type="entry name" value="Tissue_fac"/>
    <property type="match status" value="1"/>
</dbReference>
<dbReference type="InterPro" id="IPR036116">
    <property type="entry name" value="FN3_sf"/>
</dbReference>
<dbReference type="OrthoDB" id="8805892at2759"/>
<evidence type="ECO:0000256" key="2">
    <source>
        <dbReference type="SAM" id="Phobius"/>
    </source>
</evidence>
<dbReference type="Ensembl" id="ENSELUT00000021623.3">
    <property type="protein sequence ID" value="ENSELUP00000034666.2"/>
    <property type="gene ID" value="ENSELUG00000013324.3"/>
</dbReference>
<keyword evidence="6" id="KW-1185">Reference proteome</keyword>
<feature type="compositionally biased region" description="Polar residues" evidence="1">
    <location>
        <begin position="327"/>
        <end position="344"/>
    </location>
</feature>
<reference evidence="5" key="4">
    <citation type="submission" date="2025-09" db="UniProtKB">
        <authorList>
            <consortium name="Ensembl"/>
        </authorList>
    </citation>
    <scope>IDENTIFICATION</scope>
</reference>